<evidence type="ECO:0000259" key="6">
    <source>
        <dbReference type="Pfam" id="PF01284"/>
    </source>
</evidence>
<feature type="domain" description="MARVEL" evidence="6">
    <location>
        <begin position="11"/>
        <end position="157"/>
    </location>
</feature>
<dbReference type="Pfam" id="PF01284">
    <property type="entry name" value="MARVEL"/>
    <property type="match status" value="1"/>
</dbReference>
<evidence type="ECO:0000256" key="1">
    <source>
        <dbReference type="ARBA" id="ARBA00004141"/>
    </source>
</evidence>
<keyword evidence="3 5" id="KW-1133">Transmembrane helix</keyword>
<feature type="transmembrane region" description="Helical" evidence="5">
    <location>
        <begin position="137"/>
        <end position="164"/>
    </location>
</feature>
<evidence type="ECO:0000256" key="2">
    <source>
        <dbReference type="ARBA" id="ARBA00022692"/>
    </source>
</evidence>
<evidence type="ECO:0000256" key="3">
    <source>
        <dbReference type="ARBA" id="ARBA00022989"/>
    </source>
</evidence>
<gene>
    <name evidence="7" type="ORF">D0868_06614</name>
</gene>
<dbReference type="InterPro" id="IPR008253">
    <property type="entry name" value="Marvel"/>
</dbReference>
<dbReference type="AlphaFoldDB" id="A0A3M6YQI7"/>
<keyword evidence="2 5" id="KW-0812">Transmembrane</keyword>
<dbReference type="PANTHER" id="PTHR37451">
    <property type="entry name" value="MARVEL DOMAIN"/>
    <property type="match status" value="1"/>
</dbReference>
<comment type="caution">
    <text evidence="7">The sequence shown here is derived from an EMBL/GenBank/DDBJ whole genome shotgun (WGS) entry which is preliminary data.</text>
</comment>
<dbReference type="PANTHER" id="PTHR37451:SF1">
    <property type="entry name" value="MARVEL DOMAIN-CONTAINING PROTEIN"/>
    <property type="match status" value="1"/>
</dbReference>
<evidence type="ECO:0000313" key="7">
    <source>
        <dbReference type="EMBL" id="RMY05062.1"/>
    </source>
</evidence>
<name>A0A3M6YQI7_HORWE</name>
<dbReference type="GO" id="GO:0016020">
    <property type="term" value="C:membrane"/>
    <property type="evidence" value="ECO:0007669"/>
    <property type="project" value="UniProtKB-SubCell"/>
</dbReference>
<sequence length="187" mass="20532">MGVFDARVVVLALRISQAMLAIIVLGLTAYGALPKPSQTYLPACSLTARDTVANWWSGYWHAMSPSQINFLVFSAVWTILALLYLIVVPWRFSETKVHHKFAILAAECLTMLFWFAGFIALAVFLSDRVCFGHVCSAAKAVAVFAAIEWAFFAATTTMASLHVFRSRGSHVHHGSKADPNVNLQEGV</sequence>
<evidence type="ECO:0000256" key="4">
    <source>
        <dbReference type="ARBA" id="ARBA00023136"/>
    </source>
</evidence>
<protein>
    <recommendedName>
        <fullName evidence="6">MARVEL domain-containing protein</fullName>
    </recommendedName>
</protein>
<evidence type="ECO:0000256" key="5">
    <source>
        <dbReference type="SAM" id="Phobius"/>
    </source>
</evidence>
<comment type="subcellular location">
    <subcellularLocation>
        <location evidence="1">Membrane</location>
        <topology evidence="1">Multi-pass membrane protein</topology>
    </subcellularLocation>
</comment>
<evidence type="ECO:0000313" key="8">
    <source>
        <dbReference type="Proteomes" id="UP000282582"/>
    </source>
</evidence>
<feature type="transmembrane region" description="Helical" evidence="5">
    <location>
        <begin position="102"/>
        <end position="125"/>
    </location>
</feature>
<reference evidence="7 8" key="1">
    <citation type="journal article" date="2018" name="BMC Genomics">
        <title>Genomic evidence for intraspecific hybridization in a clonal and extremely halotolerant yeast.</title>
        <authorList>
            <person name="Gostincar C."/>
            <person name="Stajich J.E."/>
            <person name="Zupancic J."/>
            <person name="Zalar P."/>
            <person name="Gunde-Cimerman N."/>
        </authorList>
    </citation>
    <scope>NUCLEOTIDE SEQUENCE [LARGE SCALE GENOMIC DNA]</scope>
    <source>
        <strain evidence="7 8">EXF-6654</strain>
    </source>
</reference>
<proteinExistence type="predicted"/>
<feature type="transmembrane region" description="Helical" evidence="5">
    <location>
        <begin position="68"/>
        <end position="90"/>
    </location>
</feature>
<dbReference type="Proteomes" id="UP000282582">
    <property type="component" value="Unassembled WGS sequence"/>
</dbReference>
<feature type="transmembrane region" description="Helical" evidence="5">
    <location>
        <begin position="12"/>
        <end position="33"/>
    </location>
</feature>
<organism evidence="7 8">
    <name type="scientific">Hortaea werneckii</name>
    <name type="common">Black yeast</name>
    <name type="synonym">Cladosporium werneckii</name>
    <dbReference type="NCBI Taxonomy" id="91943"/>
    <lineage>
        <taxon>Eukaryota</taxon>
        <taxon>Fungi</taxon>
        <taxon>Dikarya</taxon>
        <taxon>Ascomycota</taxon>
        <taxon>Pezizomycotina</taxon>
        <taxon>Dothideomycetes</taxon>
        <taxon>Dothideomycetidae</taxon>
        <taxon>Mycosphaerellales</taxon>
        <taxon>Teratosphaeriaceae</taxon>
        <taxon>Hortaea</taxon>
    </lineage>
</organism>
<dbReference type="EMBL" id="QWIK01000505">
    <property type="protein sequence ID" value="RMY05062.1"/>
    <property type="molecule type" value="Genomic_DNA"/>
</dbReference>
<accession>A0A3M6YQI7</accession>
<keyword evidence="4 5" id="KW-0472">Membrane</keyword>